<dbReference type="PANTHER" id="PTHR45947:SF3">
    <property type="entry name" value="SULFOQUINOVOSYL TRANSFERASE SQD2"/>
    <property type="match status" value="1"/>
</dbReference>
<protein>
    <submittedName>
        <fullName evidence="3">Glycosyltransferase family 4 protein</fullName>
        <ecNumber evidence="3">2.4.-.-</ecNumber>
    </submittedName>
</protein>
<feature type="domain" description="Glycosyl transferase family 1" evidence="1">
    <location>
        <begin position="196"/>
        <end position="359"/>
    </location>
</feature>
<evidence type="ECO:0000313" key="4">
    <source>
        <dbReference type="Proteomes" id="UP001597180"/>
    </source>
</evidence>
<keyword evidence="3" id="KW-0808">Transferase</keyword>
<keyword evidence="4" id="KW-1185">Reference proteome</keyword>
<dbReference type="GO" id="GO:0016757">
    <property type="term" value="F:glycosyltransferase activity"/>
    <property type="evidence" value="ECO:0007669"/>
    <property type="project" value="UniProtKB-KW"/>
</dbReference>
<keyword evidence="3" id="KW-0328">Glycosyltransferase</keyword>
<dbReference type="CDD" id="cd03801">
    <property type="entry name" value="GT4_PimA-like"/>
    <property type="match status" value="1"/>
</dbReference>
<name>A0ABW3UKC0_9BACL</name>
<gene>
    <name evidence="3" type="ORF">ACFQ4B_15000</name>
</gene>
<dbReference type="Pfam" id="PF13439">
    <property type="entry name" value="Glyco_transf_4"/>
    <property type="match status" value="1"/>
</dbReference>
<comment type="caution">
    <text evidence="3">The sequence shown here is derived from an EMBL/GenBank/DDBJ whole genome shotgun (WGS) entry which is preliminary data.</text>
</comment>
<feature type="domain" description="Glycosyltransferase subfamily 4-like N-terminal" evidence="2">
    <location>
        <begin position="24"/>
        <end position="172"/>
    </location>
</feature>
<dbReference type="SUPFAM" id="SSF53756">
    <property type="entry name" value="UDP-Glycosyltransferase/glycogen phosphorylase"/>
    <property type="match status" value="1"/>
</dbReference>
<proteinExistence type="predicted"/>
<dbReference type="Pfam" id="PF00534">
    <property type="entry name" value="Glycos_transf_1"/>
    <property type="match status" value="1"/>
</dbReference>
<dbReference type="Gene3D" id="3.40.50.2000">
    <property type="entry name" value="Glycogen Phosphorylase B"/>
    <property type="match status" value="2"/>
</dbReference>
<dbReference type="PANTHER" id="PTHR45947">
    <property type="entry name" value="SULFOQUINOVOSYL TRANSFERASE SQD2"/>
    <property type="match status" value="1"/>
</dbReference>
<dbReference type="RefSeq" id="WP_345589674.1">
    <property type="nucleotide sequence ID" value="NZ_BAABJG010000021.1"/>
</dbReference>
<sequence>MDRPVIAIVSPGSFVIPSAESSSVELVIEQVARRLKKEARPLIFGKAAKGRPLKEIIDGVKYVRVGAPSPRAYIRNVGRKLAAYRPHVIQIENRPRYIRYLRRRFPRARLWLVLHSLTFVSKPHIGYVELRACLAAANRIIVNSEFLKEQLIRSFPKLHRKVLVNHLGVDTDHFVTRWSEEGERERERMLERMGLTGKKIIMYVGRLIEMKGVHHLLQAMPQIVRHVPEAVLLIIGSAHYGSNKVTPYVQELYRQADGLRQHVRFIPFVPHDEISSWYRLADILAVPSNETEAFGLVNVEAMACGVPVVATRSGGMKEIIEHGSTGYLIDIPLLGKELPLWISALLTDQERLRRMGEASIARVHDRFTWEHTARRWMDWYQSASKKTKMN</sequence>
<dbReference type="InterPro" id="IPR028098">
    <property type="entry name" value="Glyco_trans_4-like_N"/>
</dbReference>
<evidence type="ECO:0000259" key="1">
    <source>
        <dbReference type="Pfam" id="PF00534"/>
    </source>
</evidence>
<organism evidence="3 4">
    <name type="scientific">Paenibacillus vulneris</name>
    <dbReference type="NCBI Taxonomy" id="1133364"/>
    <lineage>
        <taxon>Bacteria</taxon>
        <taxon>Bacillati</taxon>
        <taxon>Bacillota</taxon>
        <taxon>Bacilli</taxon>
        <taxon>Bacillales</taxon>
        <taxon>Paenibacillaceae</taxon>
        <taxon>Paenibacillus</taxon>
    </lineage>
</organism>
<dbReference type="Proteomes" id="UP001597180">
    <property type="component" value="Unassembled WGS sequence"/>
</dbReference>
<accession>A0ABW3UKC0</accession>
<reference evidence="4" key="1">
    <citation type="journal article" date="2019" name="Int. J. Syst. Evol. Microbiol.">
        <title>The Global Catalogue of Microorganisms (GCM) 10K type strain sequencing project: providing services to taxonomists for standard genome sequencing and annotation.</title>
        <authorList>
            <consortium name="The Broad Institute Genomics Platform"/>
            <consortium name="The Broad Institute Genome Sequencing Center for Infectious Disease"/>
            <person name="Wu L."/>
            <person name="Ma J."/>
        </authorList>
    </citation>
    <scope>NUCLEOTIDE SEQUENCE [LARGE SCALE GENOMIC DNA]</scope>
    <source>
        <strain evidence="4">CCUG 53270</strain>
    </source>
</reference>
<dbReference type="EC" id="2.4.-.-" evidence="3"/>
<dbReference type="InterPro" id="IPR001296">
    <property type="entry name" value="Glyco_trans_1"/>
</dbReference>
<dbReference type="EMBL" id="JBHTLU010000015">
    <property type="protein sequence ID" value="MFD1221433.1"/>
    <property type="molecule type" value="Genomic_DNA"/>
</dbReference>
<evidence type="ECO:0000259" key="2">
    <source>
        <dbReference type="Pfam" id="PF13439"/>
    </source>
</evidence>
<dbReference type="InterPro" id="IPR050194">
    <property type="entry name" value="Glycosyltransferase_grp1"/>
</dbReference>
<evidence type="ECO:0000313" key="3">
    <source>
        <dbReference type="EMBL" id="MFD1221433.1"/>
    </source>
</evidence>